<accession>A0A8S3JVD0</accession>
<protein>
    <recommendedName>
        <fullName evidence="1">RNA helicase aquarius N-terminal domain-containing protein</fullName>
    </recommendedName>
</protein>
<evidence type="ECO:0000313" key="3">
    <source>
        <dbReference type="Proteomes" id="UP000681720"/>
    </source>
</evidence>
<name>A0A8S3JVD0_9BILA</name>
<reference evidence="2" key="1">
    <citation type="submission" date="2021-02" db="EMBL/GenBank/DDBJ databases">
        <authorList>
            <person name="Nowell W R."/>
        </authorList>
    </citation>
    <scope>NUCLEOTIDE SEQUENCE</scope>
</reference>
<evidence type="ECO:0000259" key="1">
    <source>
        <dbReference type="Pfam" id="PF16399"/>
    </source>
</evidence>
<feature type="non-terminal residue" evidence="2">
    <location>
        <position position="1"/>
    </location>
</feature>
<gene>
    <name evidence="2" type="ORF">GIL414_LOCUS84141</name>
</gene>
<proteinExistence type="predicted"/>
<feature type="domain" description="RNA helicase aquarius N-terminal" evidence="1">
    <location>
        <begin position="6"/>
        <end position="121"/>
    </location>
</feature>
<dbReference type="EMBL" id="CAJOBJ010365293">
    <property type="protein sequence ID" value="CAF5220673.1"/>
    <property type="molecule type" value="Genomic_DNA"/>
</dbReference>
<dbReference type="InterPro" id="IPR032174">
    <property type="entry name" value="Aquarius_N"/>
</dbReference>
<dbReference type="AlphaFoldDB" id="A0A8S3JVD0"/>
<evidence type="ECO:0000313" key="2">
    <source>
        <dbReference type="EMBL" id="CAF5220673.1"/>
    </source>
</evidence>
<comment type="caution">
    <text evidence="2">The sequence shown here is derived from an EMBL/GenBank/DDBJ whole genome shotgun (WGS) entry which is preliminary data.</text>
</comment>
<organism evidence="2 3">
    <name type="scientific">Rotaria magnacalcarata</name>
    <dbReference type="NCBI Taxonomy" id="392030"/>
    <lineage>
        <taxon>Eukaryota</taxon>
        <taxon>Metazoa</taxon>
        <taxon>Spiralia</taxon>
        <taxon>Gnathifera</taxon>
        <taxon>Rotifera</taxon>
        <taxon>Eurotatoria</taxon>
        <taxon>Bdelloidea</taxon>
        <taxon>Philodinida</taxon>
        <taxon>Philodinidae</taxon>
        <taxon>Rotaria</taxon>
    </lineage>
</organism>
<dbReference type="Pfam" id="PF16399">
    <property type="entry name" value="Aquarius_N_1st"/>
    <property type="match status" value="1"/>
</dbReference>
<sequence>EKQATTKTANLFHKMLCNFKFYSSFEINDTTGETLSQNEMMEKHYEKVLQLQSAIFKHFRDEMPTFPLQNIQSIDKREILNEEFDKLSDSQLNSIAASLQPPIQIDNRELLIEVLISIHERIQSHLQVISFKTTCSIDYKTIDHQHRI</sequence>
<dbReference type="Proteomes" id="UP000681720">
    <property type="component" value="Unassembled WGS sequence"/>
</dbReference>